<evidence type="ECO:0000313" key="3">
    <source>
        <dbReference type="Proteomes" id="UP001178508"/>
    </source>
</evidence>
<keyword evidence="3" id="KW-1185">Reference proteome</keyword>
<organism evidence="2 3">
    <name type="scientific">Xyrichtys novacula</name>
    <name type="common">Pearly razorfish</name>
    <name type="synonym">Hemipteronotus novacula</name>
    <dbReference type="NCBI Taxonomy" id="13765"/>
    <lineage>
        <taxon>Eukaryota</taxon>
        <taxon>Metazoa</taxon>
        <taxon>Chordata</taxon>
        <taxon>Craniata</taxon>
        <taxon>Vertebrata</taxon>
        <taxon>Euteleostomi</taxon>
        <taxon>Actinopterygii</taxon>
        <taxon>Neopterygii</taxon>
        <taxon>Teleostei</taxon>
        <taxon>Neoteleostei</taxon>
        <taxon>Acanthomorphata</taxon>
        <taxon>Eupercaria</taxon>
        <taxon>Labriformes</taxon>
        <taxon>Labridae</taxon>
        <taxon>Xyrichtys</taxon>
    </lineage>
</organism>
<accession>A0AAV1FV20</accession>
<sequence length="54" mass="6122">MAPSKHGDDPVEMFLCRCMKKNLLCLCVSSMVYCDNDDNDDNNDEDDDGRQSAF</sequence>
<evidence type="ECO:0000313" key="2">
    <source>
        <dbReference type="EMBL" id="CAJ1064800.1"/>
    </source>
</evidence>
<dbReference type="AlphaFoldDB" id="A0AAV1FV20"/>
<reference evidence="2" key="1">
    <citation type="submission" date="2023-08" db="EMBL/GenBank/DDBJ databases">
        <authorList>
            <person name="Alioto T."/>
            <person name="Alioto T."/>
            <person name="Gomez Garrido J."/>
        </authorList>
    </citation>
    <scope>NUCLEOTIDE SEQUENCE</scope>
</reference>
<gene>
    <name evidence="2" type="ORF">XNOV1_A016611</name>
</gene>
<name>A0AAV1FV20_XYRNO</name>
<dbReference type="Proteomes" id="UP001178508">
    <property type="component" value="Chromosome 10"/>
</dbReference>
<proteinExistence type="predicted"/>
<feature type="region of interest" description="Disordered" evidence="1">
    <location>
        <begin position="35"/>
        <end position="54"/>
    </location>
</feature>
<protein>
    <submittedName>
        <fullName evidence="2">Uncharacterized protein</fullName>
    </submittedName>
</protein>
<evidence type="ECO:0000256" key="1">
    <source>
        <dbReference type="SAM" id="MobiDB-lite"/>
    </source>
</evidence>
<dbReference type="EMBL" id="OY660873">
    <property type="protein sequence ID" value="CAJ1064800.1"/>
    <property type="molecule type" value="Genomic_DNA"/>
</dbReference>
<feature type="compositionally biased region" description="Acidic residues" evidence="1">
    <location>
        <begin position="35"/>
        <end position="48"/>
    </location>
</feature>